<dbReference type="Proteomes" id="UP000030143">
    <property type="component" value="Unassembled WGS sequence"/>
</dbReference>
<sequence length="227" mass="24570">MHFTFHYALQHSPPFTGSSLSKLSLSTASTPSSPSSLALHDAPTGQAIHIYLVPTLATAPNELTPLSLSTVTSNAQRVSALIKRIHPTVPLTIRRIVLFFRRTPSTMPLFLRHTTHISSASFAKPKLLELVPVLASQPSFHSDPIFYKANAINRGNPTTKPKQYCTYYQCKTVHTIEQCHLNPADANANANTTRSADTLTTTAASSATTANSVTGSPMLRSNNPFTS</sequence>
<protein>
    <submittedName>
        <fullName evidence="2">Uncharacterized protein</fullName>
    </submittedName>
</protein>
<dbReference type="RefSeq" id="XP_016602594.1">
    <property type="nucleotide sequence ID" value="XM_016738700.1"/>
</dbReference>
<name>A0A0A2JJQ5_PENEN</name>
<keyword evidence="3" id="KW-1185">Reference proteome</keyword>
<comment type="caution">
    <text evidence="2">The sequence shown here is derived from an EMBL/GenBank/DDBJ whole genome shotgun (WGS) entry which is preliminary data.</text>
</comment>
<reference evidence="2 3" key="1">
    <citation type="journal article" date="2015" name="Mol. Plant Microbe Interact.">
        <title>Genome, transcriptome, and functional analyses of Penicillium expansum provide new insights into secondary metabolism and pathogenicity.</title>
        <authorList>
            <person name="Ballester A.R."/>
            <person name="Marcet-Houben M."/>
            <person name="Levin E."/>
            <person name="Sela N."/>
            <person name="Selma-Lazaro C."/>
            <person name="Carmona L."/>
            <person name="Wisniewski M."/>
            <person name="Droby S."/>
            <person name="Gonzalez-Candelas L."/>
            <person name="Gabaldon T."/>
        </authorList>
    </citation>
    <scope>NUCLEOTIDE SEQUENCE [LARGE SCALE GENOMIC DNA]</scope>
    <source>
        <strain evidence="2 3">MD-8</strain>
    </source>
</reference>
<accession>A0A0A2JJQ5</accession>
<evidence type="ECO:0000256" key="1">
    <source>
        <dbReference type="SAM" id="MobiDB-lite"/>
    </source>
</evidence>
<proteinExistence type="predicted"/>
<dbReference type="HOGENOM" id="CLU_1220043_0_0_1"/>
<gene>
    <name evidence="2" type="ORF">PEX2_014240</name>
</gene>
<feature type="region of interest" description="Disordered" evidence="1">
    <location>
        <begin position="190"/>
        <end position="227"/>
    </location>
</feature>
<dbReference type="EMBL" id="JQFZ01000027">
    <property type="protein sequence ID" value="KGO61928.1"/>
    <property type="molecule type" value="Genomic_DNA"/>
</dbReference>
<feature type="compositionally biased region" description="Low complexity" evidence="1">
    <location>
        <begin position="190"/>
        <end position="216"/>
    </location>
</feature>
<evidence type="ECO:0000313" key="3">
    <source>
        <dbReference type="Proteomes" id="UP000030143"/>
    </source>
</evidence>
<organism evidence="2 3">
    <name type="scientific">Penicillium expansum</name>
    <name type="common">Blue mold rot fungus</name>
    <dbReference type="NCBI Taxonomy" id="27334"/>
    <lineage>
        <taxon>Eukaryota</taxon>
        <taxon>Fungi</taxon>
        <taxon>Dikarya</taxon>
        <taxon>Ascomycota</taxon>
        <taxon>Pezizomycotina</taxon>
        <taxon>Eurotiomycetes</taxon>
        <taxon>Eurotiomycetidae</taxon>
        <taxon>Eurotiales</taxon>
        <taxon>Aspergillaceae</taxon>
        <taxon>Penicillium</taxon>
    </lineage>
</organism>
<dbReference type="GeneID" id="27674119"/>
<dbReference type="AlphaFoldDB" id="A0A0A2JJQ5"/>
<evidence type="ECO:0000313" key="2">
    <source>
        <dbReference type="EMBL" id="KGO61928.1"/>
    </source>
</evidence>
<dbReference type="VEuPathDB" id="FungiDB:PEXP_015760"/>